<name>A0A2L2XD99_9FIRM</name>
<keyword evidence="9" id="KW-0472">Membrane</keyword>
<dbReference type="Proteomes" id="UP000239549">
    <property type="component" value="Unassembled WGS sequence"/>
</dbReference>
<dbReference type="EC" id="3.1.4.3" evidence="1"/>
<proteinExistence type="predicted"/>
<protein>
    <recommendedName>
        <fullName evidence="2">Phospholipase C</fullName>
        <ecNumber evidence="1">3.1.4.3</ecNumber>
    </recommendedName>
    <alternativeName>
        <fullName evidence="8">Phosphatidylcholine cholinephosphohydrolase</fullName>
    </alternativeName>
</protein>
<reference evidence="12" key="1">
    <citation type="submission" date="2018-02" db="EMBL/GenBank/DDBJ databases">
        <title>Genome sequence of Desulfocucumis palustris strain NAW-5.</title>
        <authorList>
            <person name="Watanabe M."/>
            <person name="Kojima H."/>
            <person name="Fukui M."/>
        </authorList>
    </citation>
    <scope>NUCLEOTIDE SEQUENCE [LARGE SCALE GENOMIC DNA]</scope>
    <source>
        <strain evidence="12">NAW-5</strain>
    </source>
</reference>
<evidence type="ECO:0000259" key="10">
    <source>
        <dbReference type="PROSITE" id="PS51346"/>
    </source>
</evidence>
<feature type="domain" description="Zn-dependent PLC" evidence="10">
    <location>
        <begin position="54"/>
        <end position="260"/>
    </location>
</feature>
<dbReference type="GO" id="GO:0008270">
    <property type="term" value="F:zinc ion binding"/>
    <property type="evidence" value="ECO:0007669"/>
    <property type="project" value="InterPro"/>
</dbReference>
<keyword evidence="4" id="KW-0479">Metal-binding</keyword>
<dbReference type="AlphaFoldDB" id="A0A2L2XD99"/>
<keyword evidence="9" id="KW-1133">Transmembrane helix</keyword>
<keyword evidence="5" id="KW-0732">Signal</keyword>
<evidence type="ECO:0000313" key="12">
    <source>
        <dbReference type="Proteomes" id="UP000239549"/>
    </source>
</evidence>
<dbReference type="EMBL" id="BFAV01000130">
    <property type="protein sequence ID" value="GBF34218.1"/>
    <property type="molecule type" value="Genomic_DNA"/>
</dbReference>
<evidence type="ECO:0000256" key="5">
    <source>
        <dbReference type="ARBA" id="ARBA00022729"/>
    </source>
</evidence>
<evidence type="ECO:0000313" key="11">
    <source>
        <dbReference type="EMBL" id="GBF34218.1"/>
    </source>
</evidence>
<dbReference type="SMART" id="SM00770">
    <property type="entry name" value="Zn_dep_PLPC"/>
    <property type="match status" value="1"/>
</dbReference>
<evidence type="ECO:0000256" key="2">
    <source>
        <dbReference type="ARBA" id="ARBA00018391"/>
    </source>
</evidence>
<keyword evidence="6" id="KW-0378">Hydrolase</keyword>
<dbReference type="InterPro" id="IPR001531">
    <property type="entry name" value="Zn_PLipaseC"/>
</dbReference>
<keyword evidence="12" id="KW-1185">Reference proteome</keyword>
<dbReference type="Pfam" id="PF00882">
    <property type="entry name" value="Zn_dep_PLPC"/>
    <property type="match status" value="1"/>
</dbReference>
<evidence type="ECO:0000256" key="1">
    <source>
        <dbReference type="ARBA" id="ARBA00012018"/>
    </source>
</evidence>
<feature type="transmembrane region" description="Helical" evidence="9">
    <location>
        <begin position="20"/>
        <end position="41"/>
    </location>
</feature>
<organism evidence="11 12">
    <name type="scientific">Desulfocucumis palustris</name>
    <dbReference type="NCBI Taxonomy" id="1898651"/>
    <lineage>
        <taxon>Bacteria</taxon>
        <taxon>Bacillati</taxon>
        <taxon>Bacillota</taxon>
        <taxon>Clostridia</taxon>
        <taxon>Eubacteriales</taxon>
        <taxon>Desulfocucumaceae</taxon>
        <taxon>Desulfocucumis</taxon>
    </lineage>
</organism>
<comment type="caution">
    <text evidence="11">The sequence shown here is derived from an EMBL/GenBank/DDBJ whole genome shotgun (WGS) entry which is preliminary data.</text>
</comment>
<evidence type="ECO:0000256" key="9">
    <source>
        <dbReference type="SAM" id="Phobius"/>
    </source>
</evidence>
<accession>A0A2L2XD99</accession>
<evidence type="ECO:0000256" key="3">
    <source>
        <dbReference type="ARBA" id="ARBA00022525"/>
    </source>
</evidence>
<gene>
    <name evidence="11" type="ORF">DCCM_3330</name>
</gene>
<dbReference type="SUPFAM" id="SSF48537">
    <property type="entry name" value="Phospholipase C/P1 nuclease"/>
    <property type="match status" value="1"/>
</dbReference>
<evidence type="ECO:0000256" key="4">
    <source>
        <dbReference type="ARBA" id="ARBA00022723"/>
    </source>
</evidence>
<dbReference type="Gene3D" id="1.10.575.10">
    <property type="entry name" value="P1 Nuclease"/>
    <property type="match status" value="1"/>
</dbReference>
<dbReference type="InterPro" id="IPR008947">
    <property type="entry name" value="PLipase_C/P1_nuclease_dom_sf"/>
</dbReference>
<evidence type="ECO:0000256" key="6">
    <source>
        <dbReference type="ARBA" id="ARBA00022801"/>
    </source>
</evidence>
<evidence type="ECO:0000256" key="7">
    <source>
        <dbReference type="ARBA" id="ARBA00022833"/>
    </source>
</evidence>
<dbReference type="GO" id="GO:0034480">
    <property type="term" value="F:phosphatidylcholine phospholipase C activity"/>
    <property type="evidence" value="ECO:0007669"/>
    <property type="project" value="UniProtKB-EC"/>
</dbReference>
<keyword evidence="9" id="KW-0812">Transmembrane</keyword>
<keyword evidence="3" id="KW-0964">Secreted</keyword>
<dbReference type="InterPro" id="IPR029002">
    <property type="entry name" value="PLPC/GPLD1"/>
</dbReference>
<dbReference type="PROSITE" id="PS51346">
    <property type="entry name" value="PROKAR_ZN_DEPEND_PLPC_2"/>
    <property type="match status" value="1"/>
</dbReference>
<dbReference type="CDD" id="cd11009">
    <property type="entry name" value="Zn_dep_PLPC"/>
    <property type="match status" value="1"/>
</dbReference>
<sequence>MENFLIFNVYFNNVLHENRIILLKFIFAGCFMLNVTAMFSWSVSTATKYISAAPIPVQGVKGASSTHTFINENGRQILHNDGHRRAAQFYRMFAGQLDSGVVWIDKGLKSTCHHYDPETGGGMWLWPSAAVKCLEFFNRSLKLWRDKKHARAMFFLGAATHLVQDVCVPHHASCRIFSGHRDYEGWAEKRKAGYMVDSGGIYQVSDSPGEWVAENARVAKEHYALVSNGNDRDYHRATEILLPLAQRTTAGFLLNFYNQL</sequence>
<evidence type="ECO:0000256" key="8">
    <source>
        <dbReference type="ARBA" id="ARBA00031285"/>
    </source>
</evidence>
<keyword evidence="7" id="KW-0862">Zinc</keyword>